<dbReference type="Proteomes" id="UP001059295">
    <property type="component" value="Chromosome"/>
</dbReference>
<dbReference type="PROSITE" id="PS51257">
    <property type="entry name" value="PROKAR_LIPOPROTEIN"/>
    <property type="match status" value="1"/>
</dbReference>
<dbReference type="EMBL" id="CP102294">
    <property type="protein sequence ID" value="UWN57848.1"/>
    <property type="molecule type" value="Genomic_DNA"/>
</dbReference>
<reference evidence="2" key="1">
    <citation type="journal article" date="2022" name="Cell">
        <title>Design, construction, and in vivo augmentation of a complex gut microbiome.</title>
        <authorList>
            <person name="Cheng A.G."/>
            <person name="Ho P.Y."/>
            <person name="Aranda-Diaz A."/>
            <person name="Jain S."/>
            <person name="Yu F.B."/>
            <person name="Meng X."/>
            <person name="Wang M."/>
            <person name="Iakiviak M."/>
            <person name="Nagashima K."/>
            <person name="Zhao A."/>
            <person name="Murugkar P."/>
            <person name="Patil A."/>
            <person name="Atabakhsh K."/>
            <person name="Weakley A."/>
            <person name="Yan J."/>
            <person name="Brumbaugh A.R."/>
            <person name="Higginbottom S."/>
            <person name="Dimas A."/>
            <person name="Shiver A.L."/>
            <person name="Deutschbauer A."/>
            <person name="Neff N."/>
            <person name="Sonnenburg J.L."/>
            <person name="Huang K.C."/>
            <person name="Fischbach M.A."/>
        </authorList>
    </citation>
    <scope>NUCLEOTIDE SEQUENCE</scope>
    <source>
        <strain evidence="2">AP11</strain>
    </source>
</reference>
<evidence type="ECO:0000256" key="1">
    <source>
        <dbReference type="SAM" id="SignalP"/>
    </source>
</evidence>
<gene>
    <name evidence="2" type="ORF">NQ491_03450</name>
</gene>
<evidence type="ECO:0000313" key="2">
    <source>
        <dbReference type="EMBL" id="UWN57848.1"/>
    </source>
</evidence>
<sequence>MKSVRIVLVLVLAVMLGGCSGQSGSDCSSREQTLAEFAFCPQALDKCIYFEMDATAVDAAEPDLVVWIVSRESQISDSAGWERLGSVCTPEKLLDLYENKAAGCGAKGFQMNIDAADEQGCRQVFLRVSAE</sequence>
<protein>
    <recommendedName>
        <fullName evidence="4">Lipoprotein</fullName>
    </recommendedName>
</protein>
<feature type="chain" id="PRO_5046761622" description="Lipoprotein" evidence="1">
    <location>
        <begin position="26"/>
        <end position="131"/>
    </location>
</feature>
<name>A0ABY5V1G4_9BACT</name>
<keyword evidence="3" id="KW-1185">Reference proteome</keyword>
<organism evidence="2 3">
    <name type="scientific">Alistipes ihumii AP11</name>
    <dbReference type="NCBI Taxonomy" id="1211813"/>
    <lineage>
        <taxon>Bacteria</taxon>
        <taxon>Pseudomonadati</taxon>
        <taxon>Bacteroidota</taxon>
        <taxon>Bacteroidia</taxon>
        <taxon>Bacteroidales</taxon>
        <taxon>Rikenellaceae</taxon>
        <taxon>Alistipes</taxon>
    </lineage>
</organism>
<dbReference type="RefSeq" id="WP_019244714.1">
    <property type="nucleotide sequence ID" value="NZ_CAPH01000003.1"/>
</dbReference>
<feature type="signal peptide" evidence="1">
    <location>
        <begin position="1"/>
        <end position="25"/>
    </location>
</feature>
<evidence type="ECO:0008006" key="4">
    <source>
        <dbReference type="Google" id="ProtNLM"/>
    </source>
</evidence>
<accession>A0ABY5V1G4</accession>
<keyword evidence="1" id="KW-0732">Signal</keyword>
<proteinExistence type="predicted"/>
<evidence type="ECO:0000313" key="3">
    <source>
        <dbReference type="Proteomes" id="UP001059295"/>
    </source>
</evidence>
<dbReference type="GeneID" id="82890758"/>